<name>A0A1H2V8V6_9PSEU</name>
<dbReference type="InterPro" id="IPR036396">
    <property type="entry name" value="Cyt_P450_sf"/>
</dbReference>
<dbReference type="PANTHER" id="PTHR24305:SF166">
    <property type="entry name" value="CYTOCHROME P450 12A4, MITOCHONDRIAL-RELATED"/>
    <property type="match status" value="1"/>
</dbReference>
<dbReference type="AlphaFoldDB" id="A0A1H2V8V6"/>
<dbReference type="Gene3D" id="1.10.630.10">
    <property type="entry name" value="Cytochrome P450"/>
    <property type="match status" value="1"/>
</dbReference>
<gene>
    <name evidence="2" type="ORF">SAMN05421504_1011148</name>
</gene>
<dbReference type="GO" id="GO:0005506">
    <property type="term" value="F:iron ion binding"/>
    <property type="evidence" value="ECO:0007669"/>
    <property type="project" value="InterPro"/>
</dbReference>
<dbReference type="InterPro" id="IPR050121">
    <property type="entry name" value="Cytochrome_P450_monoxygenase"/>
</dbReference>
<organism evidence="2 3">
    <name type="scientific">Amycolatopsis xylanica</name>
    <dbReference type="NCBI Taxonomy" id="589385"/>
    <lineage>
        <taxon>Bacteria</taxon>
        <taxon>Bacillati</taxon>
        <taxon>Actinomycetota</taxon>
        <taxon>Actinomycetes</taxon>
        <taxon>Pseudonocardiales</taxon>
        <taxon>Pseudonocardiaceae</taxon>
        <taxon>Amycolatopsis</taxon>
    </lineage>
</organism>
<dbReference type="PANTHER" id="PTHR24305">
    <property type="entry name" value="CYTOCHROME P450"/>
    <property type="match status" value="1"/>
</dbReference>
<evidence type="ECO:0000313" key="2">
    <source>
        <dbReference type="EMBL" id="SDW64743.1"/>
    </source>
</evidence>
<proteinExistence type="inferred from homology"/>
<dbReference type="PRINTS" id="PR00359">
    <property type="entry name" value="BP450"/>
</dbReference>
<dbReference type="EMBL" id="FNON01000001">
    <property type="protein sequence ID" value="SDW64743.1"/>
    <property type="molecule type" value="Genomic_DNA"/>
</dbReference>
<dbReference type="STRING" id="589385.SAMN05421504_1011148"/>
<dbReference type="GO" id="GO:0020037">
    <property type="term" value="F:heme binding"/>
    <property type="evidence" value="ECO:0007669"/>
    <property type="project" value="InterPro"/>
</dbReference>
<dbReference type="Proteomes" id="UP000199515">
    <property type="component" value="Unassembled WGS sequence"/>
</dbReference>
<dbReference type="SUPFAM" id="SSF48264">
    <property type="entry name" value="Cytochrome P450"/>
    <property type="match status" value="1"/>
</dbReference>
<dbReference type="InterPro" id="IPR002397">
    <property type="entry name" value="Cyt_P450_B"/>
</dbReference>
<reference evidence="2 3" key="1">
    <citation type="submission" date="2016-10" db="EMBL/GenBank/DDBJ databases">
        <authorList>
            <person name="de Groot N.N."/>
        </authorList>
    </citation>
    <scope>NUCLEOTIDE SEQUENCE [LARGE SCALE GENOMIC DNA]</scope>
    <source>
        <strain evidence="2 3">CPCC 202699</strain>
    </source>
</reference>
<sequence>MKIGDKRRLRRDPLAYLEDLHRRSTGDVIRLPWGGWCVGDADLAHDLLRDPEFNGDRSEFFGDLLPTRAAQIDVGHAVRDFLRARVPRYRTALAEAVAELPSVSHWPDAGTALAYGCLADLLLYPGTPAGTRRLLARAVDGGVVVRPTRLWERVQAEVVRGKLITAVAGQVARRREHPAAEPRDVLDVVLGACALTDRLVAEVYLTMVRAVVAPIGMMTAWSVLLACLRNPADGAWPWPVDQIVREALRFRPMPWMLGRTLAKPTRVGGVSLRAGATVSVSPYLVHHDEQRWSDAKVFRPERWACPSGHGPSVSFGAGPFTCPGASLAQVLIADTLTALTRDATLAVAGGDVRPVLSEHAIPRPFTVRRTMTDSGRR</sequence>
<protein>
    <submittedName>
        <fullName evidence="2">Cytochrome P450</fullName>
    </submittedName>
</protein>
<dbReference type="RefSeq" id="WP_218134608.1">
    <property type="nucleotide sequence ID" value="NZ_FNON01000001.1"/>
</dbReference>
<keyword evidence="3" id="KW-1185">Reference proteome</keyword>
<dbReference type="Pfam" id="PF00067">
    <property type="entry name" value="p450"/>
    <property type="match status" value="1"/>
</dbReference>
<dbReference type="InterPro" id="IPR001128">
    <property type="entry name" value="Cyt_P450"/>
</dbReference>
<dbReference type="CDD" id="cd00302">
    <property type="entry name" value="cytochrome_P450"/>
    <property type="match status" value="1"/>
</dbReference>
<dbReference type="GO" id="GO:0004497">
    <property type="term" value="F:monooxygenase activity"/>
    <property type="evidence" value="ECO:0007669"/>
    <property type="project" value="InterPro"/>
</dbReference>
<comment type="similarity">
    <text evidence="1">Belongs to the cytochrome P450 family.</text>
</comment>
<accession>A0A1H2V8V6</accession>
<evidence type="ECO:0000256" key="1">
    <source>
        <dbReference type="ARBA" id="ARBA00010617"/>
    </source>
</evidence>
<evidence type="ECO:0000313" key="3">
    <source>
        <dbReference type="Proteomes" id="UP000199515"/>
    </source>
</evidence>
<dbReference type="GO" id="GO:0016705">
    <property type="term" value="F:oxidoreductase activity, acting on paired donors, with incorporation or reduction of molecular oxygen"/>
    <property type="evidence" value="ECO:0007669"/>
    <property type="project" value="InterPro"/>
</dbReference>